<dbReference type="Gene3D" id="3.40.50.1820">
    <property type="entry name" value="alpha/beta hydrolase"/>
    <property type="match status" value="1"/>
</dbReference>
<keyword evidence="3" id="KW-1185">Reference proteome</keyword>
<protein>
    <submittedName>
        <fullName evidence="2">Alpha/beta hydrolase</fullName>
    </submittedName>
</protein>
<organism evidence="2 3">
    <name type="scientific">Dermacoccus profundi</name>
    <dbReference type="NCBI Taxonomy" id="322602"/>
    <lineage>
        <taxon>Bacteria</taxon>
        <taxon>Bacillati</taxon>
        <taxon>Actinomycetota</taxon>
        <taxon>Actinomycetes</taxon>
        <taxon>Micrococcales</taxon>
        <taxon>Dermacoccaceae</taxon>
        <taxon>Dermacoccus</taxon>
    </lineage>
</organism>
<dbReference type="GO" id="GO:0016787">
    <property type="term" value="F:hydrolase activity"/>
    <property type="evidence" value="ECO:0007669"/>
    <property type="project" value="UniProtKB-KW"/>
</dbReference>
<dbReference type="InterPro" id="IPR029058">
    <property type="entry name" value="AB_hydrolase_fold"/>
</dbReference>
<dbReference type="PANTHER" id="PTHR43798">
    <property type="entry name" value="MONOACYLGLYCEROL LIPASE"/>
    <property type="match status" value="1"/>
</dbReference>
<dbReference type="PRINTS" id="PR00111">
    <property type="entry name" value="ABHYDROLASE"/>
</dbReference>
<name>A0ABP4PGA1_9MICO</name>
<dbReference type="Pfam" id="PF00561">
    <property type="entry name" value="Abhydrolase_1"/>
    <property type="match status" value="1"/>
</dbReference>
<gene>
    <name evidence="2" type="ORF">GCM10009763_24670</name>
</gene>
<dbReference type="InterPro" id="IPR050266">
    <property type="entry name" value="AB_hydrolase_sf"/>
</dbReference>
<proteinExistence type="predicted"/>
<dbReference type="EMBL" id="BAAANW010000030">
    <property type="protein sequence ID" value="GAA1576482.1"/>
    <property type="molecule type" value="Genomic_DNA"/>
</dbReference>
<evidence type="ECO:0000313" key="2">
    <source>
        <dbReference type="EMBL" id="GAA1576482.1"/>
    </source>
</evidence>
<reference evidence="3" key="1">
    <citation type="journal article" date="2019" name="Int. J. Syst. Evol. Microbiol.">
        <title>The Global Catalogue of Microorganisms (GCM) 10K type strain sequencing project: providing services to taxonomists for standard genome sequencing and annotation.</title>
        <authorList>
            <consortium name="The Broad Institute Genomics Platform"/>
            <consortium name="The Broad Institute Genome Sequencing Center for Infectious Disease"/>
            <person name="Wu L."/>
            <person name="Ma J."/>
        </authorList>
    </citation>
    <scope>NUCLEOTIDE SEQUENCE [LARGE SCALE GENOMIC DNA]</scope>
    <source>
        <strain evidence="3">JCM 14589</strain>
    </source>
</reference>
<dbReference type="Proteomes" id="UP001500350">
    <property type="component" value="Unassembled WGS sequence"/>
</dbReference>
<dbReference type="SUPFAM" id="SSF53474">
    <property type="entry name" value="alpha/beta-Hydrolases"/>
    <property type="match status" value="1"/>
</dbReference>
<evidence type="ECO:0000313" key="3">
    <source>
        <dbReference type="Proteomes" id="UP001500350"/>
    </source>
</evidence>
<dbReference type="InterPro" id="IPR000073">
    <property type="entry name" value="AB_hydrolase_1"/>
</dbReference>
<comment type="caution">
    <text evidence="2">The sequence shown here is derived from an EMBL/GenBank/DDBJ whole genome shotgun (WGS) entry which is preliminary data.</text>
</comment>
<keyword evidence="2" id="KW-0378">Hydrolase</keyword>
<evidence type="ECO:0000259" key="1">
    <source>
        <dbReference type="Pfam" id="PF00561"/>
    </source>
</evidence>
<sequence length="280" mass="30761">MQPPSQVDTLQPRRRTVTIMNIVRHGRGTPIVLLHGFEADHRLVLSLESALRAVPGWRRLYPDLPGFGRTPIGDVASTDDVVAEVLDLVDDELAGEQFAILGDSFGGMVARAVAHRRRDRVLGLGLLASVFVADASARVVPERVVLHEDTDAVAVAGDSADDYADIAVVQTRGNAEAFVEFAAPGAELADGEAMKKLSENYRLSWDPEDSEPFTQPSLIITGRQDHIVGYRDALNRLEHYPRATFVTLDEAGHNAHLDQDALVGALVADWLRRMRPYDKR</sequence>
<accession>A0ABP4PGA1</accession>
<feature type="domain" description="AB hydrolase-1" evidence="1">
    <location>
        <begin position="30"/>
        <end position="258"/>
    </location>
</feature>
<dbReference type="PANTHER" id="PTHR43798:SF6">
    <property type="entry name" value="HYDROLASE, PUTATIVE (AFU_ORTHOLOGUE AFUA_4G13070)-RELATED"/>
    <property type="match status" value="1"/>
</dbReference>